<dbReference type="PANTHER" id="PTHR24421">
    <property type="entry name" value="NITRATE/NITRITE SENSOR PROTEIN NARX-RELATED"/>
    <property type="match status" value="1"/>
</dbReference>
<feature type="transmembrane region" description="Helical" evidence="9">
    <location>
        <begin position="130"/>
        <end position="148"/>
    </location>
</feature>
<dbReference type="Pfam" id="PF07730">
    <property type="entry name" value="HisKA_3"/>
    <property type="match status" value="1"/>
</dbReference>
<keyword evidence="9" id="KW-0472">Membrane</keyword>
<evidence type="ECO:0000256" key="5">
    <source>
        <dbReference type="ARBA" id="ARBA00022741"/>
    </source>
</evidence>
<evidence type="ECO:0000256" key="4">
    <source>
        <dbReference type="ARBA" id="ARBA00022679"/>
    </source>
</evidence>
<dbReference type="InterPro" id="IPR036890">
    <property type="entry name" value="HATPase_C_sf"/>
</dbReference>
<protein>
    <recommendedName>
        <fullName evidence="2">histidine kinase</fullName>
        <ecNumber evidence="2">2.7.13.3</ecNumber>
    </recommendedName>
</protein>
<feature type="transmembrane region" description="Helical" evidence="9">
    <location>
        <begin position="75"/>
        <end position="95"/>
    </location>
</feature>
<dbReference type="EMBL" id="FOZX01000002">
    <property type="protein sequence ID" value="SFS51331.1"/>
    <property type="molecule type" value="Genomic_DNA"/>
</dbReference>
<evidence type="ECO:0000256" key="2">
    <source>
        <dbReference type="ARBA" id="ARBA00012438"/>
    </source>
</evidence>
<dbReference type="AlphaFoldDB" id="A0A1I6QFS2"/>
<comment type="catalytic activity">
    <reaction evidence="1">
        <text>ATP + protein L-histidine = ADP + protein N-phospho-L-histidine.</text>
        <dbReference type="EC" id="2.7.13.3"/>
    </reaction>
</comment>
<feature type="transmembrane region" description="Helical" evidence="9">
    <location>
        <begin position="48"/>
        <end position="68"/>
    </location>
</feature>
<keyword evidence="4" id="KW-0808">Transferase</keyword>
<reference evidence="13" key="1">
    <citation type="submission" date="2016-10" db="EMBL/GenBank/DDBJ databases">
        <authorList>
            <person name="Varghese N."/>
            <person name="Submissions S."/>
        </authorList>
    </citation>
    <scope>NUCLEOTIDE SEQUENCE [LARGE SCALE GENOMIC DNA]</scope>
    <source>
        <strain evidence="13">DSM 44771</strain>
    </source>
</reference>
<feature type="domain" description="Histidine kinase/HSP90-like ATPase" evidence="10">
    <location>
        <begin position="308"/>
        <end position="396"/>
    </location>
</feature>
<evidence type="ECO:0000256" key="6">
    <source>
        <dbReference type="ARBA" id="ARBA00022777"/>
    </source>
</evidence>
<evidence type="ECO:0000256" key="8">
    <source>
        <dbReference type="ARBA" id="ARBA00023012"/>
    </source>
</evidence>
<dbReference type="STRING" id="95161.SAMN05660874_01419"/>
<dbReference type="Gene3D" id="1.20.5.1930">
    <property type="match status" value="1"/>
</dbReference>
<evidence type="ECO:0000256" key="3">
    <source>
        <dbReference type="ARBA" id="ARBA00022553"/>
    </source>
</evidence>
<evidence type="ECO:0000313" key="12">
    <source>
        <dbReference type="EMBL" id="SFS51331.1"/>
    </source>
</evidence>
<dbReference type="PANTHER" id="PTHR24421:SF10">
    <property type="entry name" value="NITRATE_NITRITE SENSOR PROTEIN NARQ"/>
    <property type="match status" value="1"/>
</dbReference>
<dbReference type="GO" id="GO:0046983">
    <property type="term" value="F:protein dimerization activity"/>
    <property type="evidence" value="ECO:0007669"/>
    <property type="project" value="InterPro"/>
</dbReference>
<evidence type="ECO:0000256" key="1">
    <source>
        <dbReference type="ARBA" id="ARBA00000085"/>
    </source>
</evidence>
<proteinExistence type="predicted"/>
<dbReference type="InterPro" id="IPR011712">
    <property type="entry name" value="Sig_transdc_His_kin_sub3_dim/P"/>
</dbReference>
<keyword evidence="5" id="KW-0547">Nucleotide-binding</keyword>
<feature type="transmembrane region" description="Helical" evidence="9">
    <location>
        <begin position="154"/>
        <end position="174"/>
    </location>
</feature>
<dbReference type="InterPro" id="IPR003594">
    <property type="entry name" value="HATPase_dom"/>
</dbReference>
<dbReference type="GO" id="GO:0000155">
    <property type="term" value="F:phosphorelay sensor kinase activity"/>
    <property type="evidence" value="ECO:0007669"/>
    <property type="project" value="InterPro"/>
</dbReference>
<dbReference type="SUPFAM" id="SSF55874">
    <property type="entry name" value="ATPase domain of HSP90 chaperone/DNA topoisomerase II/histidine kinase"/>
    <property type="match status" value="1"/>
</dbReference>
<keyword evidence="7" id="KW-0067">ATP-binding</keyword>
<evidence type="ECO:0000256" key="9">
    <source>
        <dbReference type="SAM" id="Phobius"/>
    </source>
</evidence>
<dbReference type="Proteomes" id="UP000198852">
    <property type="component" value="Unassembled WGS sequence"/>
</dbReference>
<evidence type="ECO:0000313" key="13">
    <source>
        <dbReference type="Proteomes" id="UP000198852"/>
    </source>
</evidence>
<evidence type="ECO:0000259" key="11">
    <source>
        <dbReference type="Pfam" id="PF07730"/>
    </source>
</evidence>
<organism evidence="12 13">
    <name type="scientific">Saccharopolyspora flava</name>
    <dbReference type="NCBI Taxonomy" id="95161"/>
    <lineage>
        <taxon>Bacteria</taxon>
        <taxon>Bacillati</taxon>
        <taxon>Actinomycetota</taxon>
        <taxon>Actinomycetes</taxon>
        <taxon>Pseudonocardiales</taxon>
        <taxon>Pseudonocardiaceae</taxon>
        <taxon>Saccharopolyspora</taxon>
    </lineage>
</organism>
<keyword evidence="6 12" id="KW-0418">Kinase</keyword>
<dbReference type="Pfam" id="PF02518">
    <property type="entry name" value="HATPase_c"/>
    <property type="match status" value="1"/>
</dbReference>
<keyword evidence="8" id="KW-0902">Two-component regulatory system</keyword>
<feature type="transmembrane region" description="Helical" evidence="9">
    <location>
        <begin position="107"/>
        <end position="123"/>
    </location>
</feature>
<feature type="domain" description="Signal transduction histidine kinase subgroup 3 dimerisation and phosphoacceptor" evidence="11">
    <location>
        <begin position="196"/>
        <end position="259"/>
    </location>
</feature>
<sequence>MEHPWWRLLWNDRREAVFDIALVVGLHVFVWTLGRLYPGVPGIERYDWIGGLWLAHLLNTALGIGLLARRRYPMALLWPVAVISVAQALLIAFGPGPFLQINLPSDPWAPGLTPLVVYAAVVYQRRARWLMWVLIGFVTLVCLRPWTFPDTDTVLGGALWSIVPVLLGLSALGLRDRAERAEREQELRAEQARADERARLAVEMHDVVTHRINLMVLQAGALAVAGEDPAVRRAAEELRASGSQALTELRDLVGVLRRSETEPQDHRADPPASLPDLDELVAQSEAVGMSVRFTVDGRPGPVTSAVARTAYRVVQEGLTNAHKHAPGAHVDVRVLHSDDRVRVLVRNTATAGPREPNDSGGGVGLLGLQQRVELVGGTFRAEPVDGGGFEVEAILPGYVPTEESADA</sequence>
<dbReference type="Gene3D" id="3.30.565.10">
    <property type="entry name" value="Histidine kinase-like ATPase, C-terminal domain"/>
    <property type="match status" value="1"/>
</dbReference>
<feature type="transmembrane region" description="Helical" evidence="9">
    <location>
        <begin position="16"/>
        <end position="36"/>
    </location>
</feature>
<dbReference type="CDD" id="cd16917">
    <property type="entry name" value="HATPase_UhpB-NarQ-NarX-like"/>
    <property type="match status" value="1"/>
</dbReference>
<dbReference type="RefSeq" id="WP_093414796.1">
    <property type="nucleotide sequence ID" value="NZ_FOZX01000002.1"/>
</dbReference>
<dbReference type="InterPro" id="IPR050482">
    <property type="entry name" value="Sensor_HK_TwoCompSys"/>
</dbReference>
<name>A0A1I6QFS2_9PSEU</name>
<dbReference type="EC" id="2.7.13.3" evidence="2"/>
<evidence type="ECO:0000259" key="10">
    <source>
        <dbReference type="Pfam" id="PF02518"/>
    </source>
</evidence>
<keyword evidence="3" id="KW-0597">Phosphoprotein</keyword>
<accession>A0A1I6QFS2</accession>
<keyword evidence="9" id="KW-1133">Transmembrane helix</keyword>
<dbReference type="GO" id="GO:0016020">
    <property type="term" value="C:membrane"/>
    <property type="evidence" value="ECO:0007669"/>
    <property type="project" value="InterPro"/>
</dbReference>
<dbReference type="GO" id="GO:0005524">
    <property type="term" value="F:ATP binding"/>
    <property type="evidence" value="ECO:0007669"/>
    <property type="project" value="UniProtKB-KW"/>
</dbReference>
<gene>
    <name evidence="12" type="ORF">SAMN05660874_01419</name>
</gene>
<keyword evidence="9" id="KW-0812">Transmembrane</keyword>
<dbReference type="OrthoDB" id="227596at2"/>
<keyword evidence="13" id="KW-1185">Reference proteome</keyword>
<evidence type="ECO:0000256" key="7">
    <source>
        <dbReference type="ARBA" id="ARBA00022840"/>
    </source>
</evidence>